<dbReference type="Proteomes" id="UP000749559">
    <property type="component" value="Unassembled WGS sequence"/>
</dbReference>
<proteinExistence type="predicted"/>
<comment type="caution">
    <text evidence="1">The sequence shown here is derived from an EMBL/GenBank/DDBJ whole genome shotgun (WGS) entry which is preliminary data.</text>
</comment>
<feature type="non-terminal residue" evidence="1">
    <location>
        <position position="1"/>
    </location>
</feature>
<keyword evidence="2" id="KW-1185">Reference proteome</keyword>
<gene>
    <name evidence="1" type="ORF">OFUS_LOCUS19652</name>
</gene>
<protein>
    <submittedName>
        <fullName evidence="1">Uncharacterized protein</fullName>
    </submittedName>
</protein>
<name>A0A8S4PMJ5_OWEFU</name>
<accession>A0A8S4PMJ5</accession>
<reference evidence="1" key="1">
    <citation type="submission" date="2022-03" db="EMBL/GenBank/DDBJ databases">
        <authorList>
            <person name="Martin C."/>
        </authorList>
    </citation>
    <scope>NUCLEOTIDE SEQUENCE</scope>
</reference>
<feature type="non-terminal residue" evidence="1">
    <location>
        <position position="103"/>
    </location>
</feature>
<dbReference type="AlphaFoldDB" id="A0A8S4PMJ5"/>
<sequence length="103" mass="11391">TPTAHVVVQETPNAERLGNSLKSMKVLTNTRCEATCSAIPDICDSYNLRRVNDDTFKYSCELFGPCVAHRPTNSTSFDVDHYIREGCYSNYGLIPTVPDSALS</sequence>
<evidence type="ECO:0000313" key="2">
    <source>
        <dbReference type="Proteomes" id="UP000749559"/>
    </source>
</evidence>
<evidence type="ECO:0000313" key="1">
    <source>
        <dbReference type="EMBL" id="CAH1795060.1"/>
    </source>
</evidence>
<dbReference type="EMBL" id="CAIIXF020000009">
    <property type="protein sequence ID" value="CAH1795060.1"/>
    <property type="molecule type" value="Genomic_DNA"/>
</dbReference>
<organism evidence="1 2">
    <name type="scientific">Owenia fusiformis</name>
    <name type="common">Polychaete worm</name>
    <dbReference type="NCBI Taxonomy" id="6347"/>
    <lineage>
        <taxon>Eukaryota</taxon>
        <taxon>Metazoa</taxon>
        <taxon>Spiralia</taxon>
        <taxon>Lophotrochozoa</taxon>
        <taxon>Annelida</taxon>
        <taxon>Polychaeta</taxon>
        <taxon>Sedentaria</taxon>
        <taxon>Canalipalpata</taxon>
        <taxon>Sabellida</taxon>
        <taxon>Oweniida</taxon>
        <taxon>Oweniidae</taxon>
        <taxon>Owenia</taxon>
    </lineage>
</organism>